<evidence type="ECO:0000256" key="1">
    <source>
        <dbReference type="ARBA" id="ARBA00022801"/>
    </source>
</evidence>
<protein>
    <recommendedName>
        <fullName evidence="3">Trehalose 6-phosphate phosphatase</fullName>
        <ecNumber evidence="3">3.1.3.12</ecNumber>
    </recommendedName>
</protein>
<dbReference type="InterPro" id="IPR023214">
    <property type="entry name" value="HAD_sf"/>
</dbReference>
<accession>A0ABW2Y123</accession>
<dbReference type="Proteomes" id="UP001597063">
    <property type="component" value="Unassembled WGS sequence"/>
</dbReference>
<comment type="cofactor">
    <cofactor evidence="3">
        <name>Mg(2+)</name>
        <dbReference type="ChEBI" id="CHEBI:18420"/>
    </cofactor>
</comment>
<dbReference type="Gene3D" id="3.40.50.1000">
    <property type="entry name" value="HAD superfamily/HAD-like"/>
    <property type="match status" value="1"/>
</dbReference>
<dbReference type="Pfam" id="PF02358">
    <property type="entry name" value="Trehalose_PPase"/>
    <property type="match status" value="1"/>
</dbReference>
<sequence>MNTSSPRSVTAAGTDGLNAIRTRPAGAVLGFDFDGTLAPIVDDPDAARAHPRAAAALGRLAPLVGSLVIVTGRPAALAVERGGFEGIDGLVVLGQYGLERWESGVLTEPEPPPGVAEVRAKLPGVLTAAGAPPETYVEDKGQALAVHTRRCAEPQVALDRLRGLLDALAERTGLVVEPGRFVLELRPPGMDKGRALRSFLADRGAAPSAVLFAGDDLGDLAAFDAVEELRAEGVPGVKVCSGSAEVTEVAERADVVVDGPEGVVEFLDGLLDGAS</sequence>
<dbReference type="PANTHER" id="PTHR43768">
    <property type="entry name" value="TREHALOSE 6-PHOSPHATE PHOSPHATASE"/>
    <property type="match status" value="1"/>
</dbReference>
<name>A0ABW2Y123_9ACTN</name>
<dbReference type="NCBIfam" id="TIGR00685">
    <property type="entry name" value="T6PP"/>
    <property type="match status" value="1"/>
</dbReference>
<evidence type="ECO:0000256" key="3">
    <source>
        <dbReference type="RuleBase" id="RU361117"/>
    </source>
</evidence>
<dbReference type="SUPFAM" id="SSF56784">
    <property type="entry name" value="HAD-like"/>
    <property type="match status" value="1"/>
</dbReference>
<dbReference type="InterPro" id="IPR036412">
    <property type="entry name" value="HAD-like_sf"/>
</dbReference>
<comment type="function">
    <text evidence="2 3">Removes the phosphate from trehalose 6-phosphate to produce free trehalose.</text>
</comment>
<comment type="caution">
    <text evidence="4">The sequence shown here is derived from an EMBL/GenBank/DDBJ whole genome shotgun (WGS) entry which is preliminary data.</text>
</comment>
<comment type="pathway">
    <text evidence="3">Glycan biosynthesis; trehalose biosynthesis.</text>
</comment>
<evidence type="ECO:0000313" key="4">
    <source>
        <dbReference type="EMBL" id="MFD0691423.1"/>
    </source>
</evidence>
<dbReference type="Gene3D" id="3.30.70.1020">
    <property type="entry name" value="Trehalose-6-phosphate phosphatase related protein, domain 2"/>
    <property type="match status" value="1"/>
</dbReference>
<keyword evidence="5" id="KW-1185">Reference proteome</keyword>
<organism evidence="4 5">
    <name type="scientific">Actinomadura fibrosa</name>
    <dbReference type="NCBI Taxonomy" id="111802"/>
    <lineage>
        <taxon>Bacteria</taxon>
        <taxon>Bacillati</taxon>
        <taxon>Actinomycetota</taxon>
        <taxon>Actinomycetes</taxon>
        <taxon>Streptosporangiales</taxon>
        <taxon>Thermomonosporaceae</taxon>
        <taxon>Actinomadura</taxon>
    </lineage>
</organism>
<gene>
    <name evidence="4" type="primary">otsB</name>
    <name evidence="4" type="ORF">ACFQZM_43520</name>
</gene>
<comment type="catalytic activity">
    <reaction evidence="3">
        <text>alpha,alpha-trehalose 6-phosphate + H2O = alpha,alpha-trehalose + phosphate</text>
        <dbReference type="Rhea" id="RHEA:23420"/>
        <dbReference type="ChEBI" id="CHEBI:15377"/>
        <dbReference type="ChEBI" id="CHEBI:16551"/>
        <dbReference type="ChEBI" id="CHEBI:43474"/>
        <dbReference type="ChEBI" id="CHEBI:58429"/>
        <dbReference type="EC" id="3.1.3.12"/>
    </reaction>
</comment>
<proteinExistence type="inferred from homology"/>
<evidence type="ECO:0000256" key="2">
    <source>
        <dbReference type="ARBA" id="ARBA00024179"/>
    </source>
</evidence>
<reference evidence="5" key="1">
    <citation type="journal article" date="2019" name="Int. J. Syst. Evol. Microbiol.">
        <title>The Global Catalogue of Microorganisms (GCM) 10K type strain sequencing project: providing services to taxonomists for standard genome sequencing and annotation.</title>
        <authorList>
            <consortium name="The Broad Institute Genomics Platform"/>
            <consortium name="The Broad Institute Genome Sequencing Center for Infectious Disease"/>
            <person name="Wu L."/>
            <person name="Ma J."/>
        </authorList>
    </citation>
    <scope>NUCLEOTIDE SEQUENCE [LARGE SCALE GENOMIC DNA]</scope>
    <source>
        <strain evidence="5">JCM 9371</strain>
    </source>
</reference>
<keyword evidence="3" id="KW-0479">Metal-binding</keyword>
<dbReference type="InterPro" id="IPR003337">
    <property type="entry name" value="Trehalose_PPase"/>
</dbReference>
<dbReference type="EC" id="3.1.3.12" evidence="3"/>
<comment type="similarity">
    <text evidence="3">Belongs to the trehalose phosphatase family.</text>
</comment>
<keyword evidence="1 3" id="KW-0378">Hydrolase</keyword>
<dbReference type="GO" id="GO:0004805">
    <property type="term" value="F:trehalose-phosphatase activity"/>
    <property type="evidence" value="ECO:0007669"/>
    <property type="project" value="UniProtKB-EC"/>
</dbReference>
<dbReference type="EMBL" id="JBHTGP010000031">
    <property type="protein sequence ID" value="MFD0691423.1"/>
    <property type="molecule type" value="Genomic_DNA"/>
</dbReference>
<dbReference type="PANTHER" id="PTHR43768:SF3">
    <property type="entry name" value="TREHALOSE 6-PHOSPHATE PHOSPHATASE"/>
    <property type="match status" value="1"/>
</dbReference>
<dbReference type="InterPro" id="IPR044651">
    <property type="entry name" value="OTSB-like"/>
</dbReference>
<evidence type="ECO:0000313" key="5">
    <source>
        <dbReference type="Proteomes" id="UP001597063"/>
    </source>
</evidence>
<keyword evidence="3" id="KW-0460">Magnesium</keyword>
<dbReference type="RefSeq" id="WP_242618958.1">
    <property type="nucleotide sequence ID" value="NZ_CAACUY010000009.1"/>
</dbReference>